<keyword evidence="1" id="KW-1015">Disulfide bond</keyword>
<dbReference type="Gene3D" id="2.60.40.3210">
    <property type="entry name" value="Zona pellucida, ZP-N domain"/>
    <property type="match status" value="1"/>
</dbReference>
<gene>
    <name evidence="5" type="ORF">KOW79_011715</name>
</gene>
<dbReference type="Pfam" id="PF23344">
    <property type="entry name" value="ZP-N"/>
    <property type="match status" value="1"/>
</dbReference>
<name>A0A9D3SN43_9TELE</name>
<feature type="domain" description="ZP" evidence="3">
    <location>
        <begin position="554"/>
        <end position="803"/>
    </location>
</feature>
<evidence type="ECO:0000256" key="2">
    <source>
        <dbReference type="ARBA" id="ARBA00023180"/>
    </source>
</evidence>
<dbReference type="InterPro" id="IPR001507">
    <property type="entry name" value="ZP_dom"/>
</dbReference>
<organism evidence="5 6">
    <name type="scientific">Hemibagrus wyckioides</name>
    <dbReference type="NCBI Taxonomy" id="337641"/>
    <lineage>
        <taxon>Eukaryota</taxon>
        <taxon>Metazoa</taxon>
        <taxon>Chordata</taxon>
        <taxon>Craniata</taxon>
        <taxon>Vertebrata</taxon>
        <taxon>Euteleostomi</taxon>
        <taxon>Actinopterygii</taxon>
        <taxon>Neopterygii</taxon>
        <taxon>Teleostei</taxon>
        <taxon>Ostariophysi</taxon>
        <taxon>Siluriformes</taxon>
        <taxon>Bagridae</taxon>
        <taxon>Hemibagrus</taxon>
    </lineage>
</organism>
<dbReference type="PROSITE" id="PS51034">
    <property type="entry name" value="ZP_2"/>
    <property type="match status" value="1"/>
</dbReference>
<dbReference type="InterPro" id="IPR052749">
    <property type="entry name" value="Alpha-tectorin"/>
</dbReference>
<dbReference type="InterPro" id="IPR042235">
    <property type="entry name" value="ZP-C_dom"/>
</dbReference>
<feature type="domain" description="NIDO" evidence="4">
    <location>
        <begin position="171"/>
        <end position="305"/>
    </location>
</feature>
<evidence type="ECO:0008006" key="7">
    <source>
        <dbReference type="Google" id="ProtNLM"/>
    </source>
</evidence>
<proteinExistence type="predicted"/>
<protein>
    <recommendedName>
        <fullName evidence="7">Alpha-tectorin</fullName>
    </recommendedName>
</protein>
<dbReference type="PROSITE" id="PS51220">
    <property type="entry name" value="NIDO"/>
    <property type="match status" value="2"/>
</dbReference>
<dbReference type="Proteomes" id="UP000824219">
    <property type="component" value="Linkage Group LG13"/>
</dbReference>
<dbReference type="AlphaFoldDB" id="A0A9D3SN43"/>
<dbReference type="Gene3D" id="2.60.40.4100">
    <property type="entry name" value="Zona pellucida, ZP-C domain"/>
    <property type="match status" value="1"/>
</dbReference>
<evidence type="ECO:0000259" key="3">
    <source>
        <dbReference type="PROSITE" id="PS51034"/>
    </source>
</evidence>
<dbReference type="PANTHER" id="PTHR46160:SF8">
    <property type="entry name" value="VWFD DOMAIN-CONTAINING PROTEIN"/>
    <property type="match status" value="1"/>
</dbReference>
<dbReference type="GO" id="GO:0007160">
    <property type="term" value="P:cell-matrix adhesion"/>
    <property type="evidence" value="ECO:0007669"/>
    <property type="project" value="InterPro"/>
</dbReference>
<evidence type="ECO:0000313" key="5">
    <source>
        <dbReference type="EMBL" id="KAG7325399.1"/>
    </source>
</evidence>
<dbReference type="SMART" id="SM00241">
    <property type="entry name" value="ZP"/>
    <property type="match status" value="1"/>
</dbReference>
<dbReference type="InterPro" id="IPR003886">
    <property type="entry name" value="NIDO_dom"/>
</dbReference>
<dbReference type="InterPro" id="IPR048290">
    <property type="entry name" value="ZP_chr"/>
</dbReference>
<dbReference type="OrthoDB" id="9987373at2759"/>
<dbReference type="InterPro" id="IPR055356">
    <property type="entry name" value="ZP-N"/>
</dbReference>
<dbReference type="Pfam" id="PF06119">
    <property type="entry name" value="NIDO"/>
    <property type="match status" value="2"/>
</dbReference>
<evidence type="ECO:0000259" key="4">
    <source>
        <dbReference type="PROSITE" id="PS51220"/>
    </source>
</evidence>
<dbReference type="EMBL" id="JAHKSW010000013">
    <property type="protein sequence ID" value="KAG7325399.1"/>
    <property type="molecule type" value="Genomic_DNA"/>
</dbReference>
<evidence type="ECO:0000256" key="1">
    <source>
        <dbReference type="ARBA" id="ARBA00023157"/>
    </source>
</evidence>
<feature type="domain" description="NIDO" evidence="4">
    <location>
        <begin position="381"/>
        <end position="516"/>
    </location>
</feature>
<dbReference type="Pfam" id="PF00100">
    <property type="entry name" value="Zona_pellucida"/>
    <property type="match status" value="1"/>
</dbReference>
<sequence length="823" mass="90943">MNSPSNAPGGRHGQTRKTAAETFCRHSQRDLQSESLLFMGCQLLLCLAALLLRSGVATGQTTLMETTMGGVATGQTTLMETTMGGVATGQTTLMETTMVQDSPLFYDGPGAISLSLGDGAYETIQLEQPFKYAGKAYSQLYLNIDGYLAFFVPNINDELPNSQLGKDLIAPLWTDLDFYVGVKKYEQATSGPLIDQANQEINRMFPDVYFSARWVFVATWENVPIEFSYSEITTFQVVLASDGGHLSFILMNYETIPSISPGYWLAGYGMENSNFVTIPVNNAYELSSTSNVNIPGRWAFQFTDTTPPPPGSPLFYDGPGAISLSLGDGAYETIQLEQPFKYAGKAYSQLYLNIDGYLAFFVPNINDELPNSQLGKDLIAPLWTDLDFYVGVKKYEQATSGPLIDQANQEINRMFPDVYFSARWVFVATWENVPIEFSYSEITTFQVVLASDGGHLSFILMNYETIPSISPGYWLAGYGMENSNFVTIPVNNAYELSSTSNVNIPGRWAFQFIAPCQILNCASDEVCRQINGVYGCACGYITTSSPNIYDAIETCSGSNGSLSLSRCQLFEAGYSPDVLHLNDPNCKGEIQNNRLVFKFDSNVNMCGTTLENNATHIIFKNNAVTNNRTGLISRTGGLNITISCVYPIIQSISMPTDIKATGGIISKELSNEGTYQIRMIPYTDATFLVQYTGSVTLQVNHQMYIAVEVDQFDSTQIALVLDNCWATPVNQTDYSVRWDLIVNECPNPNDGTVSVLQNGVSTSSHFSFRMFTFTDFSTKIYLHCQVHLCLQKTGNCALNCPLELTRRRRSVDFLDSAAISMEF</sequence>
<dbReference type="PANTHER" id="PTHR46160">
    <property type="entry name" value="ALPHA-TECTORIN-RELATED"/>
    <property type="match status" value="1"/>
</dbReference>
<keyword evidence="6" id="KW-1185">Reference proteome</keyword>
<comment type="caution">
    <text evidence="5">The sequence shown here is derived from an EMBL/GenBank/DDBJ whole genome shotgun (WGS) entry which is preliminary data.</text>
</comment>
<evidence type="ECO:0000313" key="6">
    <source>
        <dbReference type="Proteomes" id="UP000824219"/>
    </source>
</evidence>
<dbReference type="PRINTS" id="PR00023">
    <property type="entry name" value="ZPELLUCIDA"/>
</dbReference>
<dbReference type="InterPro" id="IPR055355">
    <property type="entry name" value="ZP-C"/>
</dbReference>
<reference evidence="5 6" key="1">
    <citation type="submission" date="2021-06" db="EMBL/GenBank/DDBJ databases">
        <title>Chromosome-level genome assembly of the red-tail catfish (Hemibagrus wyckioides).</title>
        <authorList>
            <person name="Shao F."/>
        </authorList>
    </citation>
    <scope>NUCLEOTIDE SEQUENCE [LARGE SCALE GENOMIC DNA]</scope>
    <source>
        <strain evidence="5">EC202008001</strain>
        <tissue evidence="5">Blood</tissue>
    </source>
</reference>
<accession>A0A9D3SN43</accession>
<dbReference type="SMART" id="SM00539">
    <property type="entry name" value="NIDO"/>
    <property type="match status" value="2"/>
</dbReference>
<keyword evidence="2" id="KW-0325">Glycoprotein</keyword>